<dbReference type="AlphaFoldDB" id="A0A168KCP5"/>
<dbReference type="Proteomes" id="UP000077051">
    <property type="component" value="Unassembled WGS sequence"/>
</dbReference>
<evidence type="ECO:0000313" key="2">
    <source>
        <dbReference type="Proteomes" id="UP000077051"/>
    </source>
</evidence>
<protein>
    <submittedName>
        <fullName evidence="1">Uncharacterized protein</fullName>
    </submittedName>
</protein>
<evidence type="ECO:0000313" key="1">
    <source>
        <dbReference type="EMBL" id="OAD02251.1"/>
    </source>
</evidence>
<name>A0A168KCP5_MUCCL</name>
<dbReference type="EMBL" id="AMYB01000005">
    <property type="protein sequence ID" value="OAD02251.1"/>
    <property type="molecule type" value="Genomic_DNA"/>
</dbReference>
<reference evidence="1 2" key="1">
    <citation type="submission" date="2015-06" db="EMBL/GenBank/DDBJ databases">
        <title>Expansion of signal transduction pathways in fungi by whole-genome duplication.</title>
        <authorList>
            <consortium name="DOE Joint Genome Institute"/>
            <person name="Corrochano L.M."/>
            <person name="Kuo A."/>
            <person name="Marcet-Houben M."/>
            <person name="Polaino S."/>
            <person name="Salamov A."/>
            <person name="Villalobos J.M."/>
            <person name="Alvarez M.I."/>
            <person name="Avalos J."/>
            <person name="Benito E.P."/>
            <person name="Benoit I."/>
            <person name="Burger G."/>
            <person name="Camino L.P."/>
            <person name="Canovas D."/>
            <person name="Cerda-Olmedo E."/>
            <person name="Cheng J.-F."/>
            <person name="Dominguez A."/>
            <person name="Elias M."/>
            <person name="Eslava A.P."/>
            <person name="Glaser F."/>
            <person name="Grimwood J."/>
            <person name="Gutierrez G."/>
            <person name="Heitman J."/>
            <person name="Henrissat B."/>
            <person name="Iturriaga E.A."/>
            <person name="Lang B.F."/>
            <person name="Lavin J.L."/>
            <person name="Lee S."/>
            <person name="Li W."/>
            <person name="Lindquist E."/>
            <person name="Lopez-Garcia S."/>
            <person name="Luque E.M."/>
            <person name="Marcos A.T."/>
            <person name="Martin J."/>
            <person name="Mccluskey K."/>
            <person name="Medina H.R."/>
            <person name="Miralles-Duran A."/>
            <person name="Miyazaki A."/>
            <person name="Munoz-Torres E."/>
            <person name="Oguiza J.A."/>
            <person name="Ohm R."/>
            <person name="Olmedo M."/>
            <person name="Orejas M."/>
            <person name="Ortiz-Castellanos L."/>
            <person name="Pisabarro A.G."/>
            <person name="Rodriguez-Romero J."/>
            <person name="Ruiz-Herrera J."/>
            <person name="Ruiz-Vazquez R."/>
            <person name="Sanz C."/>
            <person name="Schackwitz W."/>
            <person name="Schmutz J."/>
            <person name="Shahriari M."/>
            <person name="Shelest E."/>
            <person name="Silva-Franco F."/>
            <person name="Soanes D."/>
            <person name="Syed K."/>
            <person name="Tagua V.G."/>
            <person name="Talbot N.J."/>
            <person name="Thon M."/>
            <person name="De Vries R.P."/>
            <person name="Wiebenga A."/>
            <person name="Yadav J.S."/>
            <person name="Braun E.L."/>
            <person name="Baker S."/>
            <person name="Garre V."/>
            <person name="Horwitz B."/>
            <person name="Torres-Martinez S."/>
            <person name="Idnurm A."/>
            <person name="Herrera-Estrella A."/>
            <person name="Gabaldon T."/>
            <person name="Grigoriev I.V."/>
        </authorList>
    </citation>
    <scope>NUCLEOTIDE SEQUENCE [LARGE SCALE GENOMIC DNA]</scope>
    <source>
        <strain evidence="1 2">CBS 277.49</strain>
    </source>
</reference>
<proteinExistence type="predicted"/>
<organism evidence="1 2">
    <name type="scientific">Mucor lusitanicus CBS 277.49</name>
    <dbReference type="NCBI Taxonomy" id="747725"/>
    <lineage>
        <taxon>Eukaryota</taxon>
        <taxon>Fungi</taxon>
        <taxon>Fungi incertae sedis</taxon>
        <taxon>Mucoromycota</taxon>
        <taxon>Mucoromycotina</taxon>
        <taxon>Mucoromycetes</taxon>
        <taxon>Mucorales</taxon>
        <taxon>Mucorineae</taxon>
        <taxon>Mucoraceae</taxon>
        <taxon>Mucor</taxon>
    </lineage>
</organism>
<accession>A0A168KCP5</accession>
<gene>
    <name evidence="1" type="ORF">MUCCIDRAFT_111619</name>
</gene>
<comment type="caution">
    <text evidence="1">The sequence shown here is derived from an EMBL/GenBank/DDBJ whole genome shotgun (WGS) entry which is preliminary data.</text>
</comment>
<sequence length="213" mass="24220">MRQAMLFFIYLISCYKRSFLVFYCWSAATIQQPISLFEPITTEEGANVVKYLNKINSVTKEDKNYSHPAIIGSRAAAFWMDFYRTRDYRDTVATRIQAMKLIEENHASSKLNIKLIVHSLDTSDTRRKPLPEDAKQRIATPPRLLFKHIADLDILRAALALLEPPSSTANISIFADKGKPLTPPTRSPQIEDLLFARTLEMEAFRGTPGAQIN</sequence>
<dbReference type="VEuPathDB" id="FungiDB:MUCCIDRAFT_111619"/>
<keyword evidence="2" id="KW-1185">Reference proteome</keyword>